<proteinExistence type="predicted"/>
<dbReference type="STRING" id="988480.A0A075ANT3"/>
<dbReference type="InterPro" id="IPR005135">
    <property type="entry name" value="Endo/exonuclease/phosphatase"/>
</dbReference>
<evidence type="ECO:0000313" key="3">
    <source>
        <dbReference type="Proteomes" id="UP000030755"/>
    </source>
</evidence>
<dbReference type="PANTHER" id="PTHR12121">
    <property type="entry name" value="CARBON CATABOLITE REPRESSOR PROTEIN 4"/>
    <property type="match status" value="1"/>
</dbReference>
<dbReference type="EMBL" id="KE561209">
    <property type="protein sequence ID" value="EPZ31582.1"/>
    <property type="molecule type" value="Genomic_DNA"/>
</dbReference>
<keyword evidence="3" id="KW-1185">Reference proteome</keyword>
<name>A0A075ANT3_ROZAC</name>
<organism evidence="2 3">
    <name type="scientific">Rozella allomycis (strain CSF55)</name>
    <dbReference type="NCBI Taxonomy" id="988480"/>
    <lineage>
        <taxon>Eukaryota</taxon>
        <taxon>Fungi</taxon>
        <taxon>Fungi incertae sedis</taxon>
        <taxon>Cryptomycota</taxon>
        <taxon>Cryptomycota incertae sedis</taxon>
        <taxon>Rozella</taxon>
    </lineage>
</organism>
<dbReference type="InterPro" id="IPR050410">
    <property type="entry name" value="CCR4/nocturin_mRNA_transcr"/>
</dbReference>
<dbReference type="HOGENOM" id="CLU_1332605_0_0_1"/>
<evidence type="ECO:0000259" key="1">
    <source>
        <dbReference type="Pfam" id="PF03372"/>
    </source>
</evidence>
<reference evidence="2 3" key="1">
    <citation type="journal article" date="2013" name="Curr. Biol.">
        <title>Shared signatures of parasitism and phylogenomics unite Cryptomycota and microsporidia.</title>
        <authorList>
            <person name="James T.Y."/>
            <person name="Pelin A."/>
            <person name="Bonen L."/>
            <person name="Ahrendt S."/>
            <person name="Sain D."/>
            <person name="Corradi N."/>
            <person name="Stajich J.E."/>
        </authorList>
    </citation>
    <scope>NUCLEOTIDE SEQUENCE [LARGE SCALE GENOMIC DNA]</scope>
    <source>
        <strain evidence="2 3">CSF55</strain>
    </source>
</reference>
<dbReference type="SUPFAM" id="SSF56219">
    <property type="entry name" value="DNase I-like"/>
    <property type="match status" value="1"/>
</dbReference>
<protein>
    <recommendedName>
        <fullName evidence="1">Endonuclease/exonuclease/phosphatase domain-containing protein</fullName>
    </recommendedName>
</protein>
<sequence length="206" mass="23131">MPTSIDFMLNAFGGITTTNNIAIIVVLQDVETMDSILVSTGHLYWRPLADFIRLKQYSISPCIVCGDFNMTPDSALYKCLTSAKLSLDDLQSLIISPETLSSLPKGIENSNDAMEHTRFNTMENILTYFTALRSEPGYTVYTPSFKQTIDYIFYDPQFLQVLSVQNIPHIEHIEGGEIGLPNSTFGSDHLSIASEFVVLYYYKSLQ</sequence>
<dbReference type="AlphaFoldDB" id="A0A075ANT3"/>
<evidence type="ECO:0000313" key="2">
    <source>
        <dbReference type="EMBL" id="EPZ31582.1"/>
    </source>
</evidence>
<dbReference type="PANTHER" id="PTHR12121:SF36">
    <property type="entry name" value="ENDONUCLEASE_EXONUCLEASE_PHOSPHATASE DOMAIN-CONTAINING PROTEIN"/>
    <property type="match status" value="1"/>
</dbReference>
<dbReference type="InterPro" id="IPR036691">
    <property type="entry name" value="Endo/exonu/phosph_ase_sf"/>
</dbReference>
<feature type="domain" description="Endonuclease/exonuclease/phosphatase" evidence="1">
    <location>
        <begin position="44"/>
        <end position="189"/>
    </location>
</feature>
<gene>
    <name evidence="2" type="ORF">O9G_000060</name>
</gene>
<accession>A0A075ANT3</accession>
<dbReference type="Gene3D" id="3.60.10.10">
    <property type="entry name" value="Endonuclease/exonuclease/phosphatase"/>
    <property type="match status" value="1"/>
</dbReference>
<dbReference type="OrthoDB" id="428734at2759"/>
<dbReference type="Proteomes" id="UP000030755">
    <property type="component" value="Unassembled WGS sequence"/>
</dbReference>
<dbReference type="GO" id="GO:0000175">
    <property type="term" value="F:3'-5'-RNA exonuclease activity"/>
    <property type="evidence" value="ECO:0007669"/>
    <property type="project" value="TreeGrafter"/>
</dbReference>
<dbReference type="Pfam" id="PF03372">
    <property type="entry name" value="Exo_endo_phos"/>
    <property type="match status" value="1"/>
</dbReference>